<dbReference type="AlphaFoldDB" id="A0A0C2IU89"/>
<comment type="similarity">
    <text evidence="1">Belongs to the CDC123 family.</text>
</comment>
<dbReference type="PANTHER" id="PTHR15323">
    <property type="entry name" value="D123 PROTEIN"/>
    <property type="match status" value="1"/>
</dbReference>
<name>A0A0C2IU89_9PEZI</name>
<dbReference type="Proteomes" id="UP000031575">
    <property type="component" value="Unassembled WGS sequence"/>
</dbReference>
<gene>
    <name evidence="3" type="ORF">SPBR_00563</name>
</gene>
<evidence type="ECO:0000313" key="3">
    <source>
        <dbReference type="EMBL" id="KIH90335.1"/>
    </source>
</evidence>
<dbReference type="PANTHER" id="PTHR15323:SF6">
    <property type="entry name" value="CELL DIVISION CYCLE PROTEIN 123 HOMOLOG"/>
    <property type="match status" value="1"/>
</dbReference>
<feature type="compositionally biased region" description="Low complexity" evidence="2">
    <location>
        <begin position="207"/>
        <end position="228"/>
    </location>
</feature>
<dbReference type="HOGENOM" id="CLU_034402_2_0_1"/>
<dbReference type="InterPro" id="IPR009772">
    <property type="entry name" value="CDC123"/>
</dbReference>
<evidence type="ECO:0000313" key="4">
    <source>
        <dbReference type="Proteomes" id="UP000031575"/>
    </source>
</evidence>
<feature type="region of interest" description="Disordered" evidence="2">
    <location>
        <begin position="111"/>
        <end position="135"/>
    </location>
</feature>
<feature type="compositionally biased region" description="Acidic residues" evidence="2">
    <location>
        <begin position="376"/>
        <end position="414"/>
    </location>
</feature>
<evidence type="ECO:0000256" key="2">
    <source>
        <dbReference type="SAM" id="MobiDB-lite"/>
    </source>
</evidence>
<feature type="compositionally biased region" description="Basic and acidic residues" evidence="2">
    <location>
        <begin position="73"/>
        <end position="83"/>
    </location>
</feature>
<reference evidence="3 4" key="1">
    <citation type="journal article" date="2014" name="BMC Genomics">
        <title>Comparative genomics of the major fungal agents of human and animal Sporotrichosis: Sporothrix schenckii and Sporothrix brasiliensis.</title>
        <authorList>
            <person name="Teixeira M.M."/>
            <person name="de Almeida L.G."/>
            <person name="Kubitschek-Barreira P."/>
            <person name="Alves F.L."/>
            <person name="Kioshima E.S."/>
            <person name="Abadio A.K."/>
            <person name="Fernandes L."/>
            <person name="Derengowski L.S."/>
            <person name="Ferreira K.S."/>
            <person name="Souza R.C."/>
            <person name="Ruiz J.C."/>
            <person name="de Andrade N.C."/>
            <person name="Paes H.C."/>
            <person name="Nicola A.M."/>
            <person name="Albuquerque P."/>
            <person name="Gerber A.L."/>
            <person name="Martins V.P."/>
            <person name="Peconick L.D."/>
            <person name="Neto A.V."/>
            <person name="Chaucanez C.B."/>
            <person name="Silva P.A."/>
            <person name="Cunha O.L."/>
            <person name="de Oliveira F.F."/>
            <person name="dos Santos T.C."/>
            <person name="Barros A.L."/>
            <person name="Soares M.A."/>
            <person name="de Oliveira L.M."/>
            <person name="Marini M.M."/>
            <person name="Villalobos-Duno H."/>
            <person name="Cunha M.M."/>
            <person name="de Hoog S."/>
            <person name="da Silveira J.F."/>
            <person name="Henrissat B."/>
            <person name="Nino-Vega G.A."/>
            <person name="Cisalpino P.S."/>
            <person name="Mora-Montes H.M."/>
            <person name="Almeida S.R."/>
            <person name="Stajich J.E."/>
            <person name="Lopes-Bezerra L.M."/>
            <person name="Vasconcelos A.T."/>
            <person name="Felipe M.S."/>
        </authorList>
    </citation>
    <scope>NUCLEOTIDE SEQUENCE [LARGE SCALE GENOMIC DNA]</scope>
    <source>
        <strain evidence="3 4">5110</strain>
    </source>
</reference>
<feature type="region of interest" description="Disordered" evidence="2">
    <location>
        <begin position="373"/>
        <end position="438"/>
    </location>
</feature>
<dbReference type="Pfam" id="PF07065">
    <property type="entry name" value="D123"/>
    <property type="match status" value="1"/>
</dbReference>
<sequence length="473" mass="53234">MPEFHSAPQPAAAASDEAAEEIRFPPVSRDHILYCSYDYWFPKYRKVCIKSRIIPLPAEFIEYLREDSIILSDESHGTPKGKDEDDDDDWEPSNPTMRHYKSADEEKYDVFLDDDSDDDDDDDDNAPPVVRLPPNKRFPELHQRIKDEIAALGGVVAPKLNWSAPKDAAELMEQKNTMKCRTPDDIYFMLKSSNFVSHDLEHAFDGTTPTTSGPSRSASASASTPTSSSALGFNPVLVLRAYFDIHTALEFRCFVKQRNLVAVTPRDLKYYPYLDGLRSTILERTKTLFHSKLQFTFPSGNFVFDIYIPEKRGHDVGDVGDNEADAPNPNGRLSYARLIDINPWAPRTDTLLFDWKELLELKIPTPFLGIVGDSGVADEDQDVDQGDGVDGEAADDETEDDSGDDDDDNDDDYNTELRLVDEDDPAAMNFSSAPYSAHKLPKEVVDASMAGEGGLREFAQQWQEIVQSREQRR</sequence>
<dbReference type="GeneID" id="63673803"/>
<feature type="compositionally biased region" description="Acidic residues" evidence="2">
    <location>
        <begin position="111"/>
        <end position="125"/>
    </location>
</feature>
<protein>
    <submittedName>
        <fullName evidence="3">Cell cycle control protein cdc123</fullName>
    </submittedName>
</protein>
<comment type="caution">
    <text evidence="3">The sequence shown here is derived from an EMBL/GenBank/DDBJ whole genome shotgun (WGS) entry which is preliminary data.</text>
</comment>
<evidence type="ECO:0000256" key="1">
    <source>
        <dbReference type="ARBA" id="ARBA00011047"/>
    </source>
</evidence>
<organism evidence="3 4">
    <name type="scientific">Sporothrix brasiliensis 5110</name>
    <dbReference type="NCBI Taxonomy" id="1398154"/>
    <lineage>
        <taxon>Eukaryota</taxon>
        <taxon>Fungi</taxon>
        <taxon>Dikarya</taxon>
        <taxon>Ascomycota</taxon>
        <taxon>Pezizomycotina</taxon>
        <taxon>Sordariomycetes</taxon>
        <taxon>Sordariomycetidae</taxon>
        <taxon>Ophiostomatales</taxon>
        <taxon>Ophiostomataceae</taxon>
        <taxon>Sporothrix</taxon>
    </lineage>
</organism>
<dbReference type="RefSeq" id="XP_040618345.1">
    <property type="nucleotide sequence ID" value="XM_040758882.1"/>
</dbReference>
<dbReference type="VEuPathDB" id="FungiDB:SPBR_00563"/>
<dbReference type="GO" id="GO:0005737">
    <property type="term" value="C:cytoplasm"/>
    <property type="evidence" value="ECO:0007669"/>
    <property type="project" value="TreeGrafter"/>
</dbReference>
<proteinExistence type="inferred from homology"/>
<keyword evidence="4" id="KW-1185">Reference proteome</keyword>
<feature type="region of interest" description="Disordered" evidence="2">
    <location>
        <begin position="73"/>
        <end position="99"/>
    </location>
</feature>
<feature type="region of interest" description="Disordered" evidence="2">
    <location>
        <begin position="205"/>
        <end position="228"/>
    </location>
</feature>
<accession>A0A0C2IU89</accession>
<dbReference type="OrthoDB" id="360540at2759"/>
<dbReference type="EMBL" id="AWTV01000008">
    <property type="protein sequence ID" value="KIH90335.1"/>
    <property type="molecule type" value="Genomic_DNA"/>
</dbReference>